<gene>
    <name evidence="2" type="ORF">NBEOAGPD_4697</name>
</gene>
<keyword evidence="3" id="KW-1185">Reference proteome</keyword>
<comment type="caution">
    <text evidence="2">The sequence shown here is derived from an EMBL/GenBank/DDBJ whole genome shotgun (WGS) entry which is preliminary data.</text>
</comment>
<accession>A0AA37HVI7</accession>
<evidence type="ECO:0000313" key="2">
    <source>
        <dbReference type="EMBL" id="GJD81448.1"/>
    </source>
</evidence>
<evidence type="ECO:0000313" key="3">
    <source>
        <dbReference type="Proteomes" id="UP001055108"/>
    </source>
</evidence>
<organism evidence="2 3">
    <name type="scientific">Methylobacterium gregans</name>
    <dbReference type="NCBI Taxonomy" id="374424"/>
    <lineage>
        <taxon>Bacteria</taxon>
        <taxon>Pseudomonadati</taxon>
        <taxon>Pseudomonadota</taxon>
        <taxon>Alphaproteobacteria</taxon>
        <taxon>Hyphomicrobiales</taxon>
        <taxon>Methylobacteriaceae</taxon>
        <taxon>Methylobacterium</taxon>
    </lineage>
</organism>
<proteinExistence type="predicted"/>
<dbReference type="AlphaFoldDB" id="A0AA37HVI7"/>
<dbReference type="Proteomes" id="UP001055108">
    <property type="component" value="Unassembled WGS sequence"/>
</dbReference>
<name>A0AA37HVI7_9HYPH</name>
<evidence type="ECO:0000256" key="1">
    <source>
        <dbReference type="SAM" id="MobiDB-lite"/>
    </source>
</evidence>
<dbReference type="EMBL" id="BPQM01000138">
    <property type="protein sequence ID" value="GJD81448.1"/>
    <property type="molecule type" value="Genomic_DNA"/>
</dbReference>
<feature type="compositionally biased region" description="Polar residues" evidence="1">
    <location>
        <begin position="37"/>
        <end position="48"/>
    </location>
</feature>
<sequence length="48" mass="5363">MLRICFRVWLGASLAGRDGPRARSEPWPPAQRVATGRTVQVPQYTGRP</sequence>
<reference evidence="2" key="2">
    <citation type="submission" date="2021-08" db="EMBL/GenBank/DDBJ databases">
        <authorList>
            <person name="Tani A."/>
            <person name="Ola A."/>
            <person name="Ogura Y."/>
            <person name="Katsura K."/>
            <person name="Hayashi T."/>
        </authorList>
    </citation>
    <scope>NUCLEOTIDE SEQUENCE</scope>
    <source>
        <strain evidence="2">NBRC 103626</strain>
    </source>
</reference>
<feature type="region of interest" description="Disordered" evidence="1">
    <location>
        <begin position="17"/>
        <end position="48"/>
    </location>
</feature>
<protein>
    <submittedName>
        <fullName evidence="2">Uncharacterized protein</fullName>
    </submittedName>
</protein>
<reference evidence="2" key="1">
    <citation type="journal article" date="2016" name="Front. Microbiol.">
        <title>Genome Sequence of the Piezophilic, Mesophilic Sulfate-Reducing Bacterium Desulfovibrio indicus J2T.</title>
        <authorList>
            <person name="Cao J."/>
            <person name="Maignien L."/>
            <person name="Shao Z."/>
            <person name="Alain K."/>
            <person name="Jebbar M."/>
        </authorList>
    </citation>
    <scope>NUCLEOTIDE SEQUENCE</scope>
    <source>
        <strain evidence="2">NBRC 103626</strain>
    </source>
</reference>